<dbReference type="PANTHER" id="PTHR10064:SF0">
    <property type="entry name" value="FI24544P1-RELATED"/>
    <property type="match status" value="1"/>
</dbReference>
<dbReference type="GO" id="GO:0005840">
    <property type="term" value="C:ribosome"/>
    <property type="evidence" value="ECO:0007669"/>
    <property type="project" value="UniProtKB-KW"/>
</dbReference>
<organism evidence="6">
    <name type="scientific">Nosema bombycis</name>
    <name type="common">Microsporidian parasite</name>
    <name type="synonym">Pebrine of silkworm</name>
    <dbReference type="NCBI Taxonomy" id="27978"/>
    <lineage>
        <taxon>Eukaryota</taxon>
        <taxon>Fungi</taxon>
        <taxon>Fungi incertae sedis</taxon>
        <taxon>Microsporidia</taxon>
        <taxon>Nosematidae</taxon>
        <taxon>Nosema</taxon>
    </lineage>
</organism>
<dbReference type="Pfam" id="PF01776">
    <property type="entry name" value="Ribosomal_L22e"/>
    <property type="match status" value="1"/>
</dbReference>
<keyword evidence="2 6" id="KW-0689">Ribosomal protein</keyword>
<sequence length="113" mass="13110">MSETEVKRREFSIDCTQPASDNLLTPSDLQSHLFEKIKTYTGKKERLLEVKSQNNDVFVNVKEDVINKKGLKALIKKFLRVKRLSAFIKVFANEKDGFVFKYINVAEENLIKN</sequence>
<evidence type="ECO:0000256" key="2">
    <source>
        <dbReference type="ARBA" id="ARBA00022980"/>
    </source>
</evidence>
<name>F2X141_NOSBO</name>
<dbReference type="GO" id="GO:0002181">
    <property type="term" value="P:cytoplasmic translation"/>
    <property type="evidence" value="ECO:0007669"/>
    <property type="project" value="TreeGrafter"/>
</dbReference>
<dbReference type="EMBL" id="HQ291419">
    <property type="protein sequence ID" value="ADZ95672.1"/>
    <property type="molecule type" value="mRNA"/>
</dbReference>
<protein>
    <recommendedName>
        <fullName evidence="4">Large ribosomal subunit protein eL22</fullName>
    </recommendedName>
    <alternativeName>
        <fullName evidence="5">60S ribosomal protein L22</fullName>
    </alternativeName>
</protein>
<evidence type="ECO:0000313" key="6">
    <source>
        <dbReference type="EMBL" id="ADZ95672.1"/>
    </source>
</evidence>
<comment type="similarity">
    <text evidence="1">Belongs to the eukaryotic ribosomal protein eL22 family.</text>
</comment>
<dbReference type="InterPro" id="IPR002671">
    <property type="entry name" value="Ribosomal_eL22"/>
</dbReference>
<evidence type="ECO:0000256" key="4">
    <source>
        <dbReference type="ARBA" id="ARBA00040613"/>
    </source>
</evidence>
<proteinExistence type="evidence at transcript level"/>
<dbReference type="Gene3D" id="3.30.1360.210">
    <property type="match status" value="1"/>
</dbReference>
<dbReference type="GO" id="GO:0003735">
    <property type="term" value="F:structural constituent of ribosome"/>
    <property type="evidence" value="ECO:0007669"/>
    <property type="project" value="InterPro"/>
</dbReference>
<evidence type="ECO:0000256" key="5">
    <source>
        <dbReference type="ARBA" id="ARBA00041214"/>
    </source>
</evidence>
<accession>F2X141</accession>
<dbReference type="AlphaFoldDB" id="F2X141"/>
<dbReference type="VEuPathDB" id="MicrosporidiaDB:NBO_1305g0001"/>
<evidence type="ECO:0000256" key="1">
    <source>
        <dbReference type="ARBA" id="ARBA00007817"/>
    </source>
</evidence>
<dbReference type="GO" id="GO:1990904">
    <property type="term" value="C:ribonucleoprotein complex"/>
    <property type="evidence" value="ECO:0007669"/>
    <property type="project" value="UniProtKB-KW"/>
</dbReference>
<reference evidence="6" key="1">
    <citation type="submission" date="2010-09" db="EMBL/GenBank/DDBJ databases">
        <title>The organization of cytoplasmic ribosomal protein genes in microsporidian Nosema bombycis genome.</title>
        <authorList>
            <person name="Liu H."/>
            <person name="Pan G."/>
            <person name="Li T."/>
            <person name="Huang W."/>
            <person name="Zhou Z."/>
        </authorList>
    </citation>
    <scope>NUCLEOTIDE SEQUENCE</scope>
    <source>
        <strain evidence="6">CQ1</strain>
    </source>
</reference>
<dbReference type="GO" id="GO:0003723">
    <property type="term" value="F:RNA binding"/>
    <property type="evidence" value="ECO:0007669"/>
    <property type="project" value="TreeGrafter"/>
</dbReference>
<evidence type="ECO:0000256" key="3">
    <source>
        <dbReference type="ARBA" id="ARBA00023274"/>
    </source>
</evidence>
<dbReference type="PANTHER" id="PTHR10064">
    <property type="entry name" value="60S RIBOSOMAL PROTEIN L22"/>
    <property type="match status" value="1"/>
</dbReference>
<dbReference type="InterPro" id="IPR038526">
    <property type="entry name" value="Ribosomal_eL22_sf"/>
</dbReference>
<keyword evidence="3" id="KW-0687">Ribonucleoprotein</keyword>